<evidence type="ECO:0000259" key="2">
    <source>
        <dbReference type="Pfam" id="PF17171"/>
    </source>
</evidence>
<dbReference type="Pfam" id="PF17171">
    <property type="entry name" value="GST_C_6"/>
    <property type="match status" value="1"/>
</dbReference>
<dbReference type="EMBL" id="JANEYF010003270">
    <property type="protein sequence ID" value="KAJ8937802.1"/>
    <property type="molecule type" value="Genomic_DNA"/>
</dbReference>
<dbReference type="AlphaFoldDB" id="A0AAV8XG86"/>
<dbReference type="SUPFAM" id="SSF47616">
    <property type="entry name" value="GST C-terminal domain-like"/>
    <property type="match status" value="1"/>
</dbReference>
<evidence type="ECO:0000313" key="4">
    <source>
        <dbReference type="Proteomes" id="UP001162156"/>
    </source>
</evidence>
<keyword evidence="4" id="KW-1185">Reference proteome</keyword>
<dbReference type="InterPro" id="IPR036282">
    <property type="entry name" value="Glutathione-S-Trfase_C_sf"/>
</dbReference>
<proteinExistence type="predicted"/>
<organism evidence="3 4">
    <name type="scientific">Rhamnusium bicolor</name>
    <dbReference type="NCBI Taxonomy" id="1586634"/>
    <lineage>
        <taxon>Eukaryota</taxon>
        <taxon>Metazoa</taxon>
        <taxon>Ecdysozoa</taxon>
        <taxon>Arthropoda</taxon>
        <taxon>Hexapoda</taxon>
        <taxon>Insecta</taxon>
        <taxon>Pterygota</taxon>
        <taxon>Neoptera</taxon>
        <taxon>Endopterygota</taxon>
        <taxon>Coleoptera</taxon>
        <taxon>Polyphaga</taxon>
        <taxon>Cucujiformia</taxon>
        <taxon>Chrysomeloidea</taxon>
        <taxon>Cerambycidae</taxon>
        <taxon>Lepturinae</taxon>
        <taxon>Rhagiini</taxon>
        <taxon>Rhamnusium</taxon>
    </lineage>
</organism>
<sequence>MKRVKAQGIGVHSAQEINEFGQDDLKVLSDMLADKPFFFGDEPTNLDVVVFAHLAQIYFIDKEVSYPLRDFMTESCPNLADEKEKDKAKEKELEENKEKEGK</sequence>
<protein>
    <recommendedName>
        <fullName evidence="2">Metaxin glutathione S-transferase domain-containing protein</fullName>
    </recommendedName>
</protein>
<dbReference type="PANTHER" id="PTHR12289:SF41">
    <property type="entry name" value="FAILED AXON CONNECTIONS-RELATED"/>
    <property type="match status" value="1"/>
</dbReference>
<dbReference type="PANTHER" id="PTHR12289">
    <property type="entry name" value="METAXIN RELATED"/>
    <property type="match status" value="1"/>
</dbReference>
<dbReference type="GO" id="GO:0005737">
    <property type="term" value="C:cytoplasm"/>
    <property type="evidence" value="ECO:0007669"/>
    <property type="project" value="TreeGrafter"/>
</dbReference>
<dbReference type="CDD" id="cd03193">
    <property type="entry name" value="GST_C_Metaxin"/>
    <property type="match status" value="1"/>
</dbReference>
<name>A0AAV8XG86_9CUCU</name>
<dbReference type="Proteomes" id="UP001162156">
    <property type="component" value="Unassembled WGS sequence"/>
</dbReference>
<gene>
    <name evidence="3" type="ORF">NQ314_011708</name>
</gene>
<feature type="domain" description="Metaxin glutathione S-transferase" evidence="2">
    <location>
        <begin position="22"/>
        <end position="80"/>
    </location>
</feature>
<feature type="region of interest" description="Disordered" evidence="1">
    <location>
        <begin position="80"/>
        <end position="102"/>
    </location>
</feature>
<evidence type="ECO:0000313" key="3">
    <source>
        <dbReference type="EMBL" id="KAJ8937802.1"/>
    </source>
</evidence>
<evidence type="ECO:0000256" key="1">
    <source>
        <dbReference type="SAM" id="MobiDB-lite"/>
    </source>
</evidence>
<dbReference type="Gene3D" id="1.20.1050.10">
    <property type="match status" value="1"/>
</dbReference>
<dbReference type="InterPro" id="IPR050931">
    <property type="entry name" value="Mito_Protein_Transport_Metaxin"/>
</dbReference>
<comment type="caution">
    <text evidence="3">The sequence shown here is derived from an EMBL/GenBank/DDBJ whole genome shotgun (WGS) entry which is preliminary data.</text>
</comment>
<reference evidence="3" key="1">
    <citation type="journal article" date="2023" name="Insect Mol. Biol.">
        <title>Genome sequencing provides insights into the evolution of gene families encoding plant cell wall-degrading enzymes in longhorned beetles.</title>
        <authorList>
            <person name="Shin N.R."/>
            <person name="Okamura Y."/>
            <person name="Kirsch R."/>
            <person name="Pauchet Y."/>
        </authorList>
    </citation>
    <scope>NUCLEOTIDE SEQUENCE</scope>
    <source>
        <strain evidence="3">RBIC_L_NR</strain>
    </source>
</reference>
<accession>A0AAV8XG86</accession>
<dbReference type="InterPro" id="IPR033468">
    <property type="entry name" value="Metaxin_GST"/>
</dbReference>